<dbReference type="Pfam" id="PF00566">
    <property type="entry name" value="RabGAP-TBC"/>
    <property type="match status" value="1"/>
</dbReference>
<dbReference type="Gene3D" id="1.10.472.80">
    <property type="entry name" value="Ypt/Rab-GAP domain of gyp1p, domain 3"/>
    <property type="match status" value="1"/>
</dbReference>
<keyword evidence="2" id="KW-1133">Transmembrane helix</keyword>
<dbReference type="GO" id="GO:0006888">
    <property type="term" value="P:endoplasmic reticulum to Golgi vesicle-mediated transport"/>
    <property type="evidence" value="ECO:0007669"/>
    <property type="project" value="TreeGrafter"/>
</dbReference>
<keyword evidence="2" id="KW-0812">Transmembrane</keyword>
<gene>
    <name evidence="4" type="ORF">H257_07807</name>
</gene>
<dbReference type="RefSeq" id="XP_009831760.1">
    <property type="nucleotide sequence ID" value="XM_009833458.1"/>
</dbReference>
<dbReference type="SMART" id="SM00164">
    <property type="entry name" value="TBC"/>
    <property type="match status" value="1"/>
</dbReference>
<keyword evidence="2" id="KW-0472">Membrane</keyword>
<sequence>MGEGGAAAHRRHVLDAVRQAEAVLKTSTEDKSKVDALAELRRLALLPGGFRTNDLRKRVWPVLLGYSSDDITEFYATHRIKLQQPPYATTSHRDDGQVRLDVNRSMGESRWADVAGLKRGSKRKALFSLLHATLCISPDAHYFQGFHDVASIFLLTVGMPLAVPLLTRMSTSYMAEPMRSNLDTVLPLFGLLYPLLATQDPTLAKHIAGSVDHAYFALPWVLTWFAHHVDALHDVARLYDVFLSAHPIFPLYVAATLLLKHRDAILAVEPDFAMLHSTLQSLGHGIMDDVDAVLHDANDLLHNVPPREVEAAAGASSVRRHSTYMAYPMPHQRRLGVVDDASLSIDGTRRLDLMQYGLVCGVVVGTLAVAAAIIPSLRKQSP</sequence>
<evidence type="ECO:0000256" key="1">
    <source>
        <dbReference type="ARBA" id="ARBA00022468"/>
    </source>
</evidence>
<organism evidence="4">
    <name type="scientific">Aphanomyces astaci</name>
    <name type="common">Crayfish plague agent</name>
    <dbReference type="NCBI Taxonomy" id="112090"/>
    <lineage>
        <taxon>Eukaryota</taxon>
        <taxon>Sar</taxon>
        <taxon>Stramenopiles</taxon>
        <taxon>Oomycota</taxon>
        <taxon>Saprolegniomycetes</taxon>
        <taxon>Saprolegniales</taxon>
        <taxon>Verrucalvaceae</taxon>
        <taxon>Aphanomyces</taxon>
    </lineage>
</organism>
<evidence type="ECO:0000256" key="2">
    <source>
        <dbReference type="SAM" id="Phobius"/>
    </source>
</evidence>
<dbReference type="GeneID" id="20809803"/>
<evidence type="ECO:0000259" key="3">
    <source>
        <dbReference type="PROSITE" id="PS50086"/>
    </source>
</evidence>
<name>W4GIC9_APHAT</name>
<dbReference type="InterPro" id="IPR000195">
    <property type="entry name" value="Rab-GAP-TBC_dom"/>
</dbReference>
<dbReference type="OrthoDB" id="206700at2759"/>
<dbReference type="VEuPathDB" id="FungiDB:H257_07807"/>
<reference evidence="4" key="1">
    <citation type="submission" date="2013-12" db="EMBL/GenBank/DDBJ databases">
        <title>The Genome Sequence of Aphanomyces astaci APO3.</title>
        <authorList>
            <consortium name="The Broad Institute Genomics Platform"/>
            <person name="Russ C."/>
            <person name="Tyler B."/>
            <person name="van West P."/>
            <person name="Dieguez-Uribeondo J."/>
            <person name="Young S.K."/>
            <person name="Zeng Q."/>
            <person name="Gargeya S."/>
            <person name="Fitzgerald M."/>
            <person name="Abouelleil A."/>
            <person name="Alvarado L."/>
            <person name="Chapman S.B."/>
            <person name="Gainer-Dewar J."/>
            <person name="Goldberg J."/>
            <person name="Griggs A."/>
            <person name="Gujja S."/>
            <person name="Hansen M."/>
            <person name="Howarth C."/>
            <person name="Imamovic A."/>
            <person name="Ireland A."/>
            <person name="Larimer J."/>
            <person name="McCowan C."/>
            <person name="Murphy C."/>
            <person name="Pearson M."/>
            <person name="Poon T.W."/>
            <person name="Priest M."/>
            <person name="Roberts A."/>
            <person name="Saif S."/>
            <person name="Shea T."/>
            <person name="Sykes S."/>
            <person name="Wortman J."/>
            <person name="Nusbaum C."/>
            <person name="Birren B."/>
        </authorList>
    </citation>
    <scope>NUCLEOTIDE SEQUENCE [LARGE SCALE GENOMIC DNA]</scope>
    <source>
        <strain evidence="4">APO3</strain>
    </source>
</reference>
<dbReference type="AlphaFoldDB" id="W4GIC9"/>
<dbReference type="PROSITE" id="PS50086">
    <property type="entry name" value="TBC_RABGAP"/>
    <property type="match status" value="1"/>
</dbReference>
<accession>W4GIC9</accession>
<dbReference type="InterPro" id="IPR035969">
    <property type="entry name" value="Rab-GAP_TBC_sf"/>
</dbReference>
<dbReference type="GO" id="GO:0005096">
    <property type="term" value="F:GTPase activator activity"/>
    <property type="evidence" value="ECO:0007669"/>
    <property type="project" value="UniProtKB-KW"/>
</dbReference>
<feature type="domain" description="Rab-GAP TBC" evidence="3">
    <location>
        <begin position="50"/>
        <end position="246"/>
    </location>
</feature>
<dbReference type="PANTHER" id="PTHR20913:SF7">
    <property type="entry name" value="RE60063P"/>
    <property type="match status" value="1"/>
</dbReference>
<dbReference type="GO" id="GO:0005789">
    <property type="term" value="C:endoplasmic reticulum membrane"/>
    <property type="evidence" value="ECO:0007669"/>
    <property type="project" value="TreeGrafter"/>
</dbReference>
<dbReference type="STRING" id="112090.W4GIC9"/>
<feature type="transmembrane region" description="Helical" evidence="2">
    <location>
        <begin position="356"/>
        <end position="377"/>
    </location>
</feature>
<protein>
    <recommendedName>
        <fullName evidence="3">Rab-GAP TBC domain-containing protein</fullName>
    </recommendedName>
</protein>
<dbReference type="Gene3D" id="1.10.8.1310">
    <property type="match status" value="1"/>
</dbReference>
<evidence type="ECO:0000313" key="4">
    <source>
        <dbReference type="EMBL" id="ETV79041.1"/>
    </source>
</evidence>
<dbReference type="EMBL" id="KI913129">
    <property type="protein sequence ID" value="ETV79041.1"/>
    <property type="molecule type" value="Genomic_DNA"/>
</dbReference>
<dbReference type="SUPFAM" id="SSF47923">
    <property type="entry name" value="Ypt/Rab-GAP domain of gyp1p"/>
    <property type="match status" value="2"/>
</dbReference>
<dbReference type="InterPro" id="IPR045913">
    <property type="entry name" value="TBC20/Gyp8-like"/>
</dbReference>
<keyword evidence="1" id="KW-0343">GTPase activation</keyword>
<proteinExistence type="predicted"/>
<dbReference type="PANTHER" id="PTHR20913">
    <property type="entry name" value="TBC1 DOMAIN FAMILY MEMBER 20/GTPASE"/>
    <property type="match status" value="1"/>
</dbReference>